<sequence>MDHHLLMELITIPLFTGVIGYITNWTGVLMLFVPIEFKGFHLPGLKFLFPYWPRRVQVLPVFKDGHRFGWQGMVPSRAEKMASIAVDKSLVKVGNISDFYRELDPDSIAQHFAQTFLPQIRAVVDSIMIKENPRLWYNLPNFAKEVVYKKVEDDLPANATKIADQIGEHLEELIDAKYMAIRILTENPKLLNDIFRTMGAKELRFMQNFGFYFGLPCGFVLVGVLQLLPHWWVLPIGGIIIGWVVNYIGLTMIFEPLERNKWVPWKQGLLLKRRDEIAVGFGETFSKHVITLDNISQELLTGPRSDRSLLLLENTMRDTVDEAVGRARFAVKTAVGSKEYERMKAAVMPAALEFMPQILNDPEFADQQAKKISTFVQTQMSKLSNRDFGELLRAAVKQDEWLLFVHGGVLGAFAGFLHLAIFPM</sequence>
<proteinExistence type="predicted"/>
<dbReference type="Proteomes" id="UP000655868">
    <property type="component" value="Unassembled WGS sequence"/>
</dbReference>
<dbReference type="AlphaFoldDB" id="A0A934U4F4"/>
<dbReference type="PANTHER" id="PTHR35791">
    <property type="entry name" value="UPF0754 MEMBRANE PROTEIN YHEB"/>
    <property type="match status" value="1"/>
</dbReference>
<accession>A0A934U4F4</accession>
<feature type="transmembrane region" description="Helical" evidence="1">
    <location>
        <begin position="234"/>
        <end position="254"/>
    </location>
</feature>
<comment type="caution">
    <text evidence="2">The sequence shown here is derived from an EMBL/GenBank/DDBJ whole genome shotgun (WGS) entry which is preliminary data.</text>
</comment>
<evidence type="ECO:0000313" key="2">
    <source>
        <dbReference type="EMBL" id="MBJ8340499.1"/>
    </source>
</evidence>
<evidence type="ECO:0000313" key="3">
    <source>
        <dbReference type="Proteomes" id="UP000655868"/>
    </source>
</evidence>
<feature type="transmembrane region" description="Helical" evidence="1">
    <location>
        <begin position="12"/>
        <end position="33"/>
    </location>
</feature>
<feature type="transmembrane region" description="Helical" evidence="1">
    <location>
        <begin position="209"/>
        <end position="228"/>
    </location>
</feature>
<keyword evidence="1" id="KW-1133">Transmembrane helix</keyword>
<evidence type="ECO:0008006" key="4">
    <source>
        <dbReference type="Google" id="ProtNLM"/>
    </source>
</evidence>
<dbReference type="RefSeq" id="WP_199705388.1">
    <property type="nucleotide sequence ID" value="NZ_JAEMNV010000005.1"/>
</dbReference>
<feature type="transmembrane region" description="Helical" evidence="1">
    <location>
        <begin position="401"/>
        <end position="422"/>
    </location>
</feature>
<organism evidence="2 3">
    <name type="scientific">Antrihabitans stalagmiti</name>
    <dbReference type="NCBI Taxonomy" id="2799499"/>
    <lineage>
        <taxon>Bacteria</taxon>
        <taxon>Bacillati</taxon>
        <taxon>Actinomycetota</taxon>
        <taxon>Actinomycetes</taxon>
        <taxon>Mycobacteriales</taxon>
        <taxon>Nocardiaceae</taxon>
        <taxon>Antrihabitans</taxon>
    </lineage>
</organism>
<keyword evidence="1" id="KW-0472">Membrane</keyword>
<reference evidence="2" key="1">
    <citation type="submission" date="2020-12" db="EMBL/GenBank/DDBJ databases">
        <title>Antrihabitans popcorni sp. nov. and Antrihabitans auranticaus sp. nov., isolated from a larva cave.</title>
        <authorList>
            <person name="Lee S.D."/>
            <person name="Kim I.S."/>
        </authorList>
    </citation>
    <scope>NUCLEOTIDE SEQUENCE</scope>
    <source>
        <strain evidence="2">YC3-6</strain>
    </source>
</reference>
<name>A0A934U4F4_9NOCA</name>
<dbReference type="EMBL" id="JAEMNV010000005">
    <property type="protein sequence ID" value="MBJ8340499.1"/>
    <property type="molecule type" value="Genomic_DNA"/>
</dbReference>
<gene>
    <name evidence="2" type="ORF">JGU71_16535</name>
</gene>
<keyword evidence="1" id="KW-0812">Transmembrane</keyword>
<dbReference type="PANTHER" id="PTHR35791:SF1">
    <property type="entry name" value="UPF0754 MEMBRANE PROTEIN YHEB"/>
    <property type="match status" value="1"/>
</dbReference>
<keyword evidence="3" id="KW-1185">Reference proteome</keyword>
<evidence type="ECO:0000256" key="1">
    <source>
        <dbReference type="SAM" id="Phobius"/>
    </source>
</evidence>
<protein>
    <recommendedName>
        <fullName evidence="4">DUF445 domain-containing protein</fullName>
    </recommendedName>
</protein>